<evidence type="ECO:0000256" key="2">
    <source>
        <dbReference type="ARBA" id="ARBA00011900"/>
    </source>
</evidence>
<dbReference type="InterPro" id="IPR029063">
    <property type="entry name" value="SAM-dependent_MTases_sf"/>
</dbReference>
<evidence type="ECO:0000256" key="4">
    <source>
        <dbReference type="ARBA" id="ARBA00022679"/>
    </source>
</evidence>
<evidence type="ECO:0000313" key="7">
    <source>
        <dbReference type="EMBL" id="MBP1861633.1"/>
    </source>
</evidence>
<evidence type="ECO:0000256" key="5">
    <source>
        <dbReference type="ARBA" id="ARBA00022691"/>
    </source>
</evidence>
<evidence type="ECO:0000256" key="6">
    <source>
        <dbReference type="ARBA" id="ARBA00047942"/>
    </source>
</evidence>
<dbReference type="PANTHER" id="PTHR30481">
    <property type="entry name" value="DNA ADENINE METHYLASE"/>
    <property type="match status" value="1"/>
</dbReference>
<dbReference type="GO" id="GO:0009007">
    <property type="term" value="F:site-specific DNA-methyltransferase (adenine-specific) activity"/>
    <property type="evidence" value="ECO:0007669"/>
    <property type="project" value="UniProtKB-EC"/>
</dbReference>
<dbReference type="SUPFAM" id="SSF53335">
    <property type="entry name" value="S-adenosyl-L-methionine-dependent methyltransferases"/>
    <property type="match status" value="1"/>
</dbReference>
<keyword evidence="4 7" id="KW-0808">Transferase</keyword>
<gene>
    <name evidence="7" type="ORF">J2Z75_005162</name>
</gene>
<comment type="caution">
    <text evidence="7">The sequence shown here is derived from an EMBL/GenBank/DDBJ whole genome shotgun (WGS) entry which is preliminary data.</text>
</comment>
<dbReference type="InterPro" id="IPR012327">
    <property type="entry name" value="MeTrfase_D12"/>
</dbReference>
<protein>
    <recommendedName>
        <fullName evidence="2">site-specific DNA-methyltransferase (adenine-specific)</fullName>
        <ecNumber evidence="2">2.1.1.72</ecNumber>
    </recommendedName>
</protein>
<keyword evidence="5" id="KW-0949">S-adenosyl-L-methionine</keyword>
<dbReference type="InterPro" id="IPR012263">
    <property type="entry name" value="M_m6A_EcoRV"/>
</dbReference>
<dbReference type="PRINTS" id="PR00505">
    <property type="entry name" value="D12N6MTFRASE"/>
</dbReference>
<dbReference type="InterPro" id="IPR023095">
    <property type="entry name" value="Ade_MeTrfase_dom_2"/>
</dbReference>
<dbReference type="PIRSF" id="PIRSF000398">
    <property type="entry name" value="M_m6A_EcoRV"/>
    <property type="match status" value="1"/>
</dbReference>
<dbReference type="NCBIfam" id="TIGR00571">
    <property type="entry name" value="dam"/>
    <property type="match status" value="1"/>
</dbReference>
<evidence type="ECO:0000313" key="8">
    <source>
        <dbReference type="Proteomes" id="UP000823786"/>
    </source>
</evidence>
<comment type="catalytic activity">
    <reaction evidence="6">
        <text>a 2'-deoxyadenosine in DNA + S-adenosyl-L-methionine = an N(6)-methyl-2'-deoxyadenosine in DNA + S-adenosyl-L-homocysteine + H(+)</text>
        <dbReference type="Rhea" id="RHEA:15197"/>
        <dbReference type="Rhea" id="RHEA-COMP:12418"/>
        <dbReference type="Rhea" id="RHEA-COMP:12419"/>
        <dbReference type="ChEBI" id="CHEBI:15378"/>
        <dbReference type="ChEBI" id="CHEBI:57856"/>
        <dbReference type="ChEBI" id="CHEBI:59789"/>
        <dbReference type="ChEBI" id="CHEBI:90615"/>
        <dbReference type="ChEBI" id="CHEBI:90616"/>
        <dbReference type="EC" id="2.1.1.72"/>
    </reaction>
</comment>
<dbReference type="Pfam" id="PF02086">
    <property type="entry name" value="MethyltransfD12"/>
    <property type="match status" value="1"/>
</dbReference>
<dbReference type="RefSeq" id="WP_209856179.1">
    <property type="nucleotide sequence ID" value="NZ_JAGGJV010000011.1"/>
</dbReference>
<proteinExistence type="inferred from homology"/>
<evidence type="ECO:0000256" key="1">
    <source>
        <dbReference type="ARBA" id="ARBA00006594"/>
    </source>
</evidence>
<reference evidence="7 8" key="1">
    <citation type="submission" date="2021-03" db="EMBL/GenBank/DDBJ databases">
        <title>Genomic Encyclopedia of Type Strains, Phase IV (KMG-IV): sequencing the most valuable type-strain genomes for metagenomic binning, comparative biology and taxonomic classification.</title>
        <authorList>
            <person name="Goeker M."/>
        </authorList>
    </citation>
    <scope>NUCLEOTIDE SEQUENCE [LARGE SCALE GENOMIC DNA]</scope>
    <source>
        <strain evidence="7 8">DSM 26427</strain>
    </source>
</reference>
<keyword evidence="3 7" id="KW-0489">Methyltransferase</keyword>
<accession>A0ABS4EUM6</accession>
<dbReference type="EC" id="2.1.1.72" evidence="2"/>
<dbReference type="Gene3D" id="1.10.1020.10">
    <property type="entry name" value="Adenine-specific Methyltransferase, Domain 2"/>
    <property type="match status" value="1"/>
</dbReference>
<dbReference type="EMBL" id="JAGGJV010000011">
    <property type="protein sequence ID" value="MBP1861633.1"/>
    <property type="molecule type" value="Genomic_DNA"/>
</dbReference>
<dbReference type="Gene3D" id="3.40.50.150">
    <property type="entry name" value="Vaccinia Virus protein VP39"/>
    <property type="match status" value="1"/>
</dbReference>
<dbReference type="GO" id="GO:0032259">
    <property type="term" value="P:methylation"/>
    <property type="evidence" value="ECO:0007669"/>
    <property type="project" value="UniProtKB-KW"/>
</dbReference>
<comment type="similarity">
    <text evidence="1">Belongs to the N(4)/N(6)-methyltransferase family.</text>
</comment>
<keyword evidence="8" id="KW-1185">Reference proteome</keyword>
<evidence type="ECO:0000256" key="3">
    <source>
        <dbReference type="ARBA" id="ARBA00022603"/>
    </source>
</evidence>
<dbReference type="Proteomes" id="UP000823786">
    <property type="component" value="Unassembled WGS sequence"/>
</dbReference>
<organism evidence="7 8">
    <name type="scientific">Rhizobium herbae</name>
    <dbReference type="NCBI Taxonomy" id="508661"/>
    <lineage>
        <taxon>Bacteria</taxon>
        <taxon>Pseudomonadati</taxon>
        <taxon>Pseudomonadota</taxon>
        <taxon>Alphaproteobacteria</taxon>
        <taxon>Hyphomicrobiales</taxon>
        <taxon>Rhizobiaceae</taxon>
        <taxon>Rhizobium/Agrobacterium group</taxon>
        <taxon>Rhizobium</taxon>
    </lineage>
</organism>
<dbReference type="PANTHER" id="PTHR30481:SF3">
    <property type="entry name" value="DNA ADENINE METHYLASE"/>
    <property type="match status" value="1"/>
</dbReference>
<sequence length="303" mass="34275">MVDDAFATCYLWFAKAFLKVKVSMQATELPKTSHGPSFLRWAGSKRKALKQLSAAYSADNLLYVEPFAGSAALFFERSPKSALLGDLNGHLINTMRYVRDRPSELYAMVIELSRSPDEYYSKREQFNTLKPHGLEAAVLFVYLNRNCFNGLWRTNSSGKFNVPYGGLEMGNTPPLELFLKCSAALQNAKLRHQDFRRTVAQAGDGCFVYADPPYFTAHERTFVEYGRRSFGKKDLQDLIDGLQAAEKRGAEIALTYSDGMPIEVPSHWVQTRFEVTRNVGGFRGSRKKNNEVLYTSVPLRYEA</sequence>
<name>A0ABS4EUM6_9HYPH</name>